<dbReference type="OrthoDB" id="166907at2759"/>
<dbReference type="PANTHER" id="PTHR15641:SF1">
    <property type="entry name" value="ELONGATOR COMPLEX PROTEIN 5"/>
    <property type="match status" value="1"/>
</dbReference>
<protein>
    <recommendedName>
        <fullName evidence="5">Elongator complex protein 5</fullName>
    </recommendedName>
</protein>
<reference evidence="10 11" key="1">
    <citation type="submission" date="2009-12" db="EMBL/GenBank/DDBJ databases">
        <title>The draft genome of Batrachochytrium dendrobatidis.</title>
        <authorList>
            <consortium name="US DOE Joint Genome Institute (JGI-PGF)"/>
            <person name="Kuo A."/>
            <person name="Salamov A."/>
            <person name="Schmutz J."/>
            <person name="Lucas S."/>
            <person name="Pitluck S."/>
            <person name="Rosenblum E."/>
            <person name="Stajich J."/>
            <person name="Eisen M."/>
            <person name="Grigoriev I.V."/>
        </authorList>
    </citation>
    <scope>NUCLEOTIDE SEQUENCE [LARGE SCALE GENOMIC DNA]</scope>
    <source>
        <strain evidence="11">JAM81 / FGSC 10211</strain>
    </source>
</reference>
<dbReference type="STRING" id="684364.F4PBG7"/>
<comment type="subcellular location">
    <subcellularLocation>
        <location evidence="2">Cytoplasm</location>
    </subcellularLocation>
    <subcellularLocation>
        <location evidence="1">Nucleus</location>
    </subcellularLocation>
</comment>
<name>F4PBG7_BATDJ</name>
<dbReference type="EMBL" id="GL882892">
    <property type="protein sequence ID" value="EGF77321.1"/>
    <property type="molecule type" value="Genomic_DNA"/>
</dbReference>
<keyword evidence="7" id="KW-0819">tRNA processing</keyword>
<accession>F4PBG7</accession>
<evidence type="ECO:0000313" key="11">
    <source>
        <dbReference type="Proteomes" id="UP000007241"/>
    </source>
</evidence>
<evidence type="ECO:0000256" key="9">
    <source>
        <dbReference type="SAM" id="MobiDB-lite"/>
    </source>
</evidence>
<keyword evidence="8" id="KW-0539">Nucleus</keyword>
<evidence type="ECO:0000256" key="7">
    <source>
        <dbReference type="ARBA" id="ARBA00022694"/>
    </source>
</evidence>
<sequence>MPPSTSTTSSFTKLLRGKETSAQTIAIASTLDQPALPWIQQLLNCRDQSKSVLVLVCLQTHPQVTLKYFKSQSENRYSSVHLIDVRSSIVPLTNSHSSTLTQSPLDSQTISFTDSFHHEYIGVGDLVSSVDRIIKSSTASISVPIHMDVHISKLKQVYGPKLNVILMQHADVYISLFDPPVDYEGAQGLAELILKKRSGKVIRETSAYRFSKNSHSKLLELVFLPFNHLKTDPSATLGHIDQTTAIASNAAESAFPEKPDPTSNLSFNLSLTSIQRTQRSQVVLPYLQARGNEHVMQNHPEVSSGGGIIHYQHDDADDYDDEDPDDDLDV</sequence>
<dbReference type="RefSeq" id="XP_006682040.1">
    <property type="nucleotide sequence ID" value="XM_006681977.1"/>
</dbReference>
<dbReference type="Pfam" id="PF10483">
    <property type="entry name" value="Elong_Iki1"/>
    <property type="match status" value="1"/>
</dbReference>
<gene>
    <name evidence="10" type="ORF">BATDEDRAFT_91825</name>
</gene>
<evidence type="ECO:0000256" key="8">
    <source>
        <dbReference type="ARBA" id="ARBA00023242"/>
    </source>
</evidence>
<dbReference type="HOGENOM" id="CLU_841939_0_0_1"/>
<dbReference type="PANTHER" id="PTHR15641">
    <property type="entry name" value="ELONGATOR COMPLEX PROTEIN 5"/>
    <property type="match status" value="1"/>
</dbReference>
<dbReference type="FunCoup" id="F4PBG7">
    <property type="interactions" value="106"/>
</dbReference>
<proteinExistence type="inferred from homology"/>
<keyword evidence="11" id="KW-1185">Reference proteome</keyword>
<evidence type="ECO:0000256" key="5">
    <source>
        <dbReference type="ARBA" id="ARBA00020264"/>
    </source>
</evidence>
<feature type="region of interest" description="Disordered" evidence="9">
    <location>
        <begin position="301"/>
        <end position="330"/>
    </location>
</feature>
<dbReference type="AlphaFoldDB" id="F4PBG7"/>
<dbReference type="GO" id="GO:0006400">
    <property type="term" value="P:tRNA modification"/>
    <property type="evidence" value="ECO:0000318"/>
    <property type="project" value="GO_Central"/>
</dbReference>
<dbReference type="Proteomes" id="UP000007241">
    <property type="component" value="Unassembled WGS sequence"/>
</dbReference>
<dbReference type="GO" id="GO:0002098">
    <property type="term" value="P:tRNA wobble uridine modification"/>
    <property type="evidence" value="ECO:0007669"/>
    <property type="project" value="InterPro"/>
</dbReference>
<evidence type="ECO:0000256" key="4">
    <source>
        <dbReference type="ARBA" id="ARBA00009567"/>
    </source>
</evidence>
<evidence type="ECO:0000256" key="1">
    <source>
        <dbReference type="ARBA" id="ARBA00004123"/>
    </source>
</evidence>
<keyword evidence="6" id="KW-0963">Cytoplasm</keyword>
<dbReference type="GeneID" id="18244404"/>
<evidence type="ECO:0000256" key="3">
    <source>
        <dbReference type="ARBA" id="ARBA00005043"/>
    </source>
</evidence>
<dbReference type="GO" id="GO:0005634">
    <property type="term" value="C:nucleus"/>
    <property type="evidence" value="ECO:0000318"/>
    <property type="project" value="GO_Central"/>
</dbReference>
<comment type="pathway">
    <text evidence="3">tRNA modification; 5-methoxycarbonylmethyl-2-thiouridine-tRNA biosynthesis.</text>
</comment>
<evidence type="ECO:0000256" key="6">
    <source>
        <dbReference type="ARBA" id="ARBA00022490"/>
    </source>
</evidence>
<evidence type="ECO:0000256" key="2">
    <source>
        <dbReference type="ARBA" id="ARBA00004496"/>
    </source>
</evidence>
<dbReference type="InterPro" id="IPR019519">
    <property type="entry name" value="Elp5"/>
</dbReference>
<dbReference type="InParanoid" id="F4PBG7"/>
<organism evidence="10 11">
    <name type="scientific">Batrachochytrium dendrobatidis (strain JAM81 / FGSC 10211)</name>
    <name type="common">Frog chytrid fungus</name>
    <dbReference type="NCBI Taxonomy" id="684364"/>
    <lineage>
        <taxon>Eukaryota</taxon>
        <taxon>Fungi</taxon>
        <taxon>Fungi incertae sedis</taxon>
        <taxon>Chytridiomycota</taxon>
        <taxon>Chytridiomycota incertae sedis</taxon>
        <taxon>Chytridiomycetes</taxon>
        <taxon>Rhizophydiales</taxon>
        <taxon>Rhizophydiales incertae sedis</taxon>
        <taxon>Batrachochytrium</taxon>
    </lineage>
</organism>
<comment type="similarity">
    <text evidence="4">Belongs to the ELP5 family.</text>
</comment>
<dbReference type="GO" id="GO:0033588">
    <property type="term" value="C:elongator holoenzyme complex"/>
    <property type="evidence" value="ECO:0000318"/>
    <property type="project" value="GO_Central"/>
</dbReference>
<dbReference type="UniPathway" id="UPA00988"/>
<evidence type="ECO:0000313" key="10">
    <source>
        <dbReference type="EMBL" id="EGF77321.1"/>
    </source>
</evidence>
<dbReference type="GO" id="GO:0005829">
    <property type="term" value="C:cytosol"/>
    <property type="evidence" value="ECO:0000318"/>
    <property type="project" value="GO_Central"/>
</dbReference>
<feature type="compositionally biased region" description="Acidic residues" evidence="9">
    <location>
        <begin position="315"/>
        <end position="330"/>
    </location>
</feature>